<reference evidence="8 9" key="1">
    <citation type="submission" date="2019-08" db="EMBL/GenBank/DDBJ databases">
        <title>Deep-cultivation of Planctomycetes and their phenomic and genomic characterization uncovers novel biology.</title>
        <authorList>
            <person name="Wiegand S."/>
            <person name="Jogler M."/>
            <person name="Boedeker C."/>
            <person name="Pinto D."/>
            <person name="Vollmers J."/>
            <person name="Rivas-Marin E."/>
            <person name="Kohn T."/>
            <person name="Peeters S.H."/>
            <person name="Heuer A."/>
            <person name="Rast P."/>
            <person name="Oberbeckmann S."/>
            <person name="Bunk B."/>
            <person name="Jeske O."/>
            <person name="Meyerdierks A."/>
            <person name="Storesund J.E."/>
            <person name="Kallscheuer N."/>
            <person name="Luecker S."/>
            <person name="Lage O.M."/>
            <person name="Pohl T."/>
            <person name="Merkel B.J."/>
            <person name="Hornburger P."/>
            <person name="Mueller R.-W."/>
            <person name="Bruemmer F."/>
            <person name="Labrenz M."/>
            <person name="Spormann A.M."/>
            <person name="Op den Camp H."/>
            <person name="Overmann J."/>
            <person name="Amann R."/>
            <person name="Jetten M.S.M."/>
            <person name="Mascher T."/>
            <person name="Medema M.H."/>
            <person name="Devos D.P."/>
            <person name="Kaster A.-K."/>
            <person name="Ovreas L."/>
            <person name="Rohde M."/>
            <person name="Galperin M.Y."/>
            <person name="Jogler C."/>
        </authorList>
    </citation>
    <scope>NUCLEOTIDE SEQUENCE [LARGE SCALE GENOMIC DNA]</scope>
    <source>
        <strain evidence="8 9">OJF2</strain>
    </source>
</reference>
<dbReference type="EC" id="2.7.11.1" evidence="8"/>
<dbReference type="Gene3D" id="3.30.200.20">
    <property type="entry name" value="Phosphorylase Kinase, domain 1"/>
    <property type="match status" value="1"/>
</dbReference>
<sequence length="1311" mass="139066">MSQSDPPSTELTRHQYGSYRVLHPLGSGGMSSVYRAVHEDTGHEVALKVLPPGLARNPIALQRFLREARSAERLEHPNVVSIYDRGVDRGRNYIVLEYVEGGDLHGYVQVNGPLVVGEAVHIIRDVADGLGYASRLGLVHRDVKPSNILRSSSGEIKITDLGLALQSDLEDERVTREGTTVGTVDYMAPEQARDSRAASERSDIYSLGCTFYYLLAGIPPFPGGDITDKLTRHARSAPPDIRDLRPDVPVELARLIQRMMAKRPEDRFASFDELIRALDQVALPPPADGPGVSLVPLEGPPEGRPRIPVVALGGAPRPPSSVPEISLANLDLDEDSPLDAGRAGGAGSGSNGLGSFPAAPLPRLPAAEIAGAGPGGHPGGSTSLGGWAALFTAVGLIFILSVVLIDRLVRTGPDDPRFAAELAPEDDGEEETAPALASRPPEPEPEAATVRPMTTVPGPVRKPPVPVPPDPESTWAEPEDPDVRPRREAFSDEILRAYLPDWALVPVPTRLEGPLTVVRRVPAIRDASVVNTLRAGLEKTKGTIEIADEGPFSISTPLLSTENRMVRARPGYRPVIRVEASPAPAARQLPGLVTLESKGLVLDSLDFVVNLRDAGASGVVLFHCRDASLTIRNCTFTLVNPKNIPVTLFHGEGDPARGARIRLEGCLFRGPFATALSMGGGPVDAAIRDTVVIGGQSATVRELEQSPGHRVSIVGAVIGGRGPCVALGEPSPGPTGKPLVVRAYRTVLGRFQGAGIASVIAALKAGVPAQSVSWSGDHNLFAGWKGFFAHGPEAIVLVDGLAGVRSTWNGSDRNSREVLAAWPDLEGSTWAPPSILGPFVPGFEALLDGLPRPRPFLDARTVSAFPEPMIPTPLVVAMESANPAAMDGPGRVLLPSKPRAAPRIAGIPAAAPTGPAATLDGEMLLDCDSPEWHGDLGYFLREKIGPGMKHARVRVTGSGPFRCSAVRLPDGLLLELRVAPPARPEAGWLTWQPDPGQQGKALIELKGGGILLSQAHFQTEPSAPLESLIHVEDGHLILHRCLIAAPPRAEGGSGRLVTFRAATTRPGVGPPSSGLFVREPGRPTCVIADSTLISNAAAVRLELGRGQAAIAGSAIAAATDAIELAPSRVARSRFEADIVLERCTITSESNLLRLEPWPGNPPGPDRPWLVTTRSCAFLGTYDRRVSLTTLLRVDEEAMAGGALFWEARGDALDVDAFTAAGADTPQLLLRDVAFQWVAFWGSNHVAHVTGPRAGTSRPGARLLEKLKPGRVDPAGLILDPTYHPDRPALDFGADLSRQGIRPRPSGTARRY</sequence>
<evidence type="ECO:0000313" key="9">
    <source>
        <dbReference type="Proteomes" id="UP000324233"/>
    </source>
</evidence>
<evidence type="ECO:0000256" key="6">
    <source>
        <dbReference type="SAM" id="MobiDB-lite"/>
    </source>
</evidence>
<dbReference type="PROSITE" id="PS50011">
    <property type="entry name" value="PROTEIN_KINASE_DOM"/>
    <property type="match status" value="1"/>
</dbReference>
<feature type="compositionally biased region" description="Acidic residues" evidence="6">
    <location>
        <begin position="423"/>
        <end position="432"/>
    </location>
</feature>
<keyword evidence="1 8" id="KW-0808">Transferase</keyword>
<feature type="binding site" evidence="5">
    <location>
        <position position="48"/>
    </location>
    <ligand>
        <name>ATP</name>
        <dbReference type="ChEBI" id="CHEBI:30616"/>
    </ligand>
</feature>
<evidence type="ECO:0000313" key="8">
    <source>
        <dbReference type="EMBL" id="QEH32795.1"/>
    </source>
</evidence>
<gene>
    <name evidence="8" type="primary">prkC_13</name>
    <name evidence="8" type="ORF">OJF2_12790</name>
</gene>
<evidence type="ECO:0000256" key="3">
    <source>
        <dbReference type="ARBA" id="ARBA00022777"/>
    </source>
</evidence>
<dbReference type="GO" id="GO:0005524">
    <property type="term" value="F:ATP binding"/>
    <property type="evidence" value="ECO:0007669"/>
    <property type="project" value="UniProtKB-UniRule"/>
</dbReference>
<evidence type="ECO:0000259" key="7">
    <source>
        <dbReference type="PROSITE" id="PS50011"/>
    </source>
</evidence>
<feature type="region of interest" description="Disordered" evidence="6">
    <location>
        <begin position="418"/>
        <end position="484"/>
    </location>
</feature>
<accession>A0A5B9VYI5</accession>
<dbReference type="SMART" id="SM00220">
    <property type="entry name" value="S_TKc"/>
    <property type="match status" value="1"/>
</dbReference>
<feature type="compositionally biased region" description="Gly residues" evidence="6">
    <location>
        <begin position="342"/>
        <end position="352"/>
    </location>
</feature>
<keyword evidence="9" id="KW-1185">Reference proteome</keyword>
<protein>
    <submittedName>
        <fullName evidence="8">Serine/threonine-protein kinase PrkC</fullName>
        <ecNumber evidence="8">2.7.11.1</ecNumber>
    </submittedName>
</protein>
<keyword evidence="3 8" id="KW-0418">Kinase</keyword>
<dbReference type="PANTHER" id="PTHR43289">
    <property type="entry name" value="MITOGEN-ACTIVATED PROTEIN KINASE KINASE KINASE 20-RELATED"/>
    <property type="match status" value="1"/>
</dbReference>
<dbReference type="CDD" id="cd14014">
    <property type="entry name" value="STKc_PknB_like"/>
    <property type="match status" value="1"/>
</dbReference>
<dbReference type="RefSeq" id="WP_168221635.1">
    <property type="nucleotide sequence ID" value="NZ_CP042997.1"/>
</dbReference>
<dbReference type="Gene3D" id="1.10.510.10">
    <property type="entry name" value="Transferase(Phosphotransferase) domain 1"/>
    <property type="match status" value="1"/>
</dbReference>
<feature type="compositionally biased region" description="Pro residues" evidence="6">
    <location>
        <begin position="460"/>
        <end position="471"/>
    </location>
</feature>
<proteinExistence type="predicted"/>
<evidence type="ECO:0000256" key="5">
    <source>
        <dbReference type="PROSITE-ProRule" id="PRU10141"/>
    </source>
</evidence>
<dbReference type="InterPro" id="IPR011009">
    <property type="entry name" value="Kinase-like_dom_sf"/>
</dbReference>
<dbReference type="PANTHER" id="PTHR43289:SF6">
    <property type="entry name" value="SERINE_THREONINE-PROTEIN KINASE NEKL-3"/>
    <property type="match status" value="1"/>
</dbReference>
<dbReference type="SUPFAM" id="SSF56112">
    <property type="entry name" value="Protein kinase-like (PK-like)"/>
    <property type="match status" value="1"/>
</dbReference>
<feature type="domain" description="Protein kinase" evidence="7">
    <location>
        <begin position="19"/>
        <end position="283"/>
    </location>
</feature>
<dbReference type="Pfam" id="PF00069">
    <property type="entry name" value="Pkinase"/>
    <property type="match status" value="1"/>
</dbReference>
<organism evidence="8 9">
    <name type="scientific">Aquisphaera giovannonii</name>
    <dbReference type="NCBI Taxonomy" id="406548"/>
    <lineage>
        <taxon>Bacteria</taxon>
        <taxon>Pseudomonadati</taxon>
        <taxon>Planctomycetota</taxon>
        <taxon>Planctomycetia</taxon>
        <taxon>Isosphaerales</taxon>
        <taxon>Isosphaeraceae</taxon>
        <taxon>Aquisphaera</taxon>
    </lineage>
</organism>
<dbReference type="GO" id="GO:0004674">
    <property type="term" value="F:protein serine/threonine kinase activity"/>
    <property type="evidence" value="ECO:0007669"/>
    <property type="project" value="UniProtKB-EC"/>
</dbReference>
<dbReference type="Proteomes" id="UP000324233">
    <property type="component" value="Chromosome"/>
</dbReference>
<name>A0A5B9VYI5_9BACT</name>
<feature type="region of interest" description="Disordered" evidence="6">
    <location>
        <begin position="334"/>
        <end position="359"/>
    </location>
</feature>
<evidence type="ECO:0000256" key="1">
    <source>
        <dbReference type="ARBA" id="ARBA00022679"/>
    </source>
</evidence>
<evidence type="ECO:0000256" key="2">
    <source>
        <dbReference type="ARBA" id="ARBA00022741"/>
    </source>
</evidence>
<dbReference type="InterPro" id="IPR017441">
    <property type="entry name" value="Protein_kinase_ATP_BS"/>
</dbReference>
<evidence type="ECO:0000256" key="4">
    <source>
        <dbReference type="ARBA" id="ARBA00022840"/>
    </source>
</evidence>
<dbReference type="InterPro" id="IPR000719">
    <property type="entry name" value="Prot_kinase_dom"/>
</dbReference>
<keyword evidence="4 5" id="KW-0067">ATP-binding</keyword>
<keyword evidence="2 5" id="KW-0547">Nucleotide-binding</keyword>
<dbReference type="EMBL" id="CP042997">
    <property type="protein sequence ID" value="QEH32795.1"/>
    <property type="molecule type" value="Genomic_DNA"/>
</dbReference>
<feature type="region of interest" description="Disordered" evidence="6">
    <location>
        <begin position="305"/>
        <end position="324"/>
    </location>
</feature>
<dbReference type="KEGG" id="agv:OJF2_12790"/>
<dbReference type="PROSITE" id="PS00107">
    <property type="entry name" value="PROTEIN_KINASE_ATP"/>
    <property type="match status" value="1"/>
</dbReference>